<dbReference type="HAMAP" id="MF_00227">
    <property type="entry name" value="RNase_P"/>
    <property type="match status" value="1"/>
</dbReference>
<keyword evidence="2 7" id="KW-0819">tRNA processing</keyword>
<comment type="catalytic activity">
    <reaction evidence="7">
        <text>Endonucleolytic cleavage of RNA, removing 5'-extranucleotides from tRNA precursor.</text>
        <dbReference type="EC" id="3.1.26.5"/>
    </reaction>
</comment>
<protein>
    <recommendedName>
        <fullName evidence="7 8">Ribonuclease P protein component</fullName>
        <shortName evidence="7">RNase P protein</shortName>
        <shortName evidence="7">RNaseP protein</shortName>
        <ecNumber evidence="7 8">3.1.26.5</ecNumber>
    </recommendedName>
    <alternativeName>
        <fullName evidence="7">Protein C5</fullName>
    </alternativeName>
</protein>
<evidence type="ECO:0000256" key="7">
    <source>
        <dbReference type="HAMAP-Rule" id="MF_00227"/>
    </source>
</evidence>
<evidence type="ECO:0000313" key="9">
    <source>
        <dbReference type="EMBL" id="WIW70750.1"/>
    </source>
</evidence>
<dbReference type="AlphaFoldDB" id="A0A9Y2AFL4"/>
<evidence type="ECO:0000313" key="10">
    <source>
        <dbReference type="Proteomes" id="UP001243623"/>
    </source>
</evidence>
<keyword evidence="5 7" id="KW-0378">Hydrolase</keyword>
<dbReference type="InterPro" id="IPR020539">
    <property type="entry name" value="RNase_P_CS"/>
</dbReference>
<dbReference type="EMBL" id="CP120678">
    <property type="protein sequence ID" value="WIW70750.1"/>
    <property type="molecule type" value="Genomic_DNA"/>
</dbReference>
<dbReference type="GO" id="GO:0000049">
    <property type="term" value="F:tRNA binding"/>
    <property type="evidence" value="ECO:0007669"/>
    <property type="project" value="UniProtKB-UniRule"/>
</dbReference>
<dbReference type="GO" id="GO:0030677">
    <property type="term" value="C:ribonuclease P complex"/>
    <property type="evidence" value="ECO:0007669"/>
    <property type="project" value="TreeGrafter"/>
</dbReference>
<dbReference type="InterPro" id="IPR000100">
    <property type="entry name" value="RNase_P"/>
</dbReference>
<evidence type="ECO:0000256" key="2">
    <source>
        <dbReference type="ARBA" id="ARBA00022694"/>
    </source>
</evidence>
<comment type="similarity">
    <text evidence="7">Belongs to the RnpA family.</text>
</comment>
<organism evidence="9 10">
    <name type="scientific">Selenobaculum gibii</name>
    <dbReference type="NCBI Taxonomy" id="3054208"/>
    <lineage>
        <taxon>Bacteria</taxon>
        <taxon>Bacillati</taxon>
        <taxon>Bacillota</taxon>
        <taxon>Negativicutes</taxon>
        <taxon>Selenomonadales</taxon>
        <taxon>Selenomonadaceae</taxon>
        <taxon>Selenobaculum</taxon>
    </lineage>
</organism>
<dbReference type="PANTHER" id="PTHR33992">
    <property type="entry name" value="RIBONUCLEASE P PROTEIN COMPONENT"/>
    <property type="match status" value="1"/>
</dbReference>
<sequence length="117" mass="13648">MMYKLSKQNILRKNKEFQCIYQYGKSYANHFIVLYIFSQNRTKSRKVGFAAGKKLGNAVTRNRVKRLLREAYRLNQHKIVNDGLNILLVGRKPMTNVKYNVVEKALINLCAKAKLIK</sequence>
<reference evidence="9" key="1">
    <citation type="submission" date="2023-03" db="EMBL/GenBank/DDBJ databases">
        <title>Selenobaculum gbiensis gen. nov. sp. nov., a new bacterium isolated from the gut microbiota of IBD patient.</title>
        <authorList>
            <person name="Yeo S."/>
            <person name="Park H."/>
            <person name="Huh C.S."/>
        </authorList>
    </citation>
    <scope>NUCLEOTIDE SEQUENCE</scope>
    <source>
        <strain evidence="9">ICN-92133</strain>
    </source>
</reference>
<dbReference type="Proteomes" id="UP001243623">
    <property type="component" value="Chromosome"/>
</dbReference>
<dbReference type="PROSITE" id="PS00648">
    <property type="entry name" value="RIBONUCLEASE_P"/>
    <property type="match status" value="1"/>
</dbReference>
<keyword evidence="10" id="KW-1185">Reference proteome</keyword>
<evidence type="ECO:0000256" key="5">
    <source>
        <dbReference type="ARBA" id="ARBA00022801"/>
    </source>
</evidence>
<dbReference type="RefSeq" id="WP_147669382.1">
    <property type="nucleotide sequence ID" value="NZ_CP120678.1"/>
</dbReference>
<dbReference type="PANTHER" id="PTHR33992:SF1">
    <property type="entry name" value="RIBONUCLEASE P PROTEIN COMPONENT"/>
    <property type="match status" value="1"/>
</dbReference>
<proteinExistence type="inferred from homology"/>
<comment type="function">
    <text evidence="1 7">RNaseP catalyzes the removal of the 5'-leader sequence from pre-tRNA to produce the mature 5'-terminus. It can also cleave other RNA substrates such as 4.5S RNA. The protein component plays an auxiliary but essential role in vivo by binding to the 5'-leader sequence and broadening the substrate specificity of the ribozyme.</text>
</comment>
<dbReference type="GO" id="GO:0042781">
    <property type="term" value="F:3'-tRNA processing endoribonuclease activity"/>
    <property type="evidence" value="ECO:0007669"/>
    <property type="project" value="TreeGrafter"/>
</dbReference>
<dbReference type="Pfam" id="PF00825">
    <property type="entry name" value="Ribonuclease_P"/>
    <property type="match status" value="1"/>
</dbReference>
<gene>
    <name evidence="7 9" type="primary">rnpA</name>
    <name evidence="9" type="ORF">P3F81_12865</name>
</gene>
<dbReference type="InterPro" id="IPR014721">
    <property type="entry name" value="Ribsml_uS5_D2-typ_fold_subgr"/>
</dbReference>
<dbReference type="EC" id="3.1.26.5" evidence="7 8"/>
<keyword evidence="4 7" id="KW-0255">Endonuclease</keyword>
<accession>A0A9Y2AFL4</accession>
<dbReference type="Gene3D" id="3.30.230.10">
    <property type="match status" value="1"/>
</dbReference>
<dbReference type="SUPFAM" id="SSF54211">
    <property type="entry name" value="Ribosomal protein S5 domain 2-like"/>
    <property type="match status" value="1"/>
</dbReference>
<comment type="subunit">
    <text evidence="7">Consists of a catalytic RNA component (M1 or rnpB) and a protein subunit.</text>
</comment>
<dbReference type="KEGG" id="sgbi:P3F81_12865"/>
<dbReference type="GO" id="GO:0004526">
    <property type="term" value="F:ribonuclease P activity"/>
    <property type="evidence" value="ECO:0007669"/>
    <property type="project" value="UniProtKB-UniRule"/>
</dbReference>
<name>A0A9Y2AFL4_9FIRM</name>
<dbReference type="NCBIfam" id="TIGR00188">
    <property type="entry name" value="rnpA"/>
    <property type="match status" value="1"/>
</dbReference>
<dbReference type="GO" id="GO:0001682">
    <property type="term" value="P:tRNA 5'-leader removal"/>
    <property type="evidence" value="ECO:0007669"/>
    <property type="project" value="UniProtKB-UniRule"/>
</dbReference>
<dbReference type="InterPro" id="IPR020568">
    <property type="entry name" value="Ribosomal_Su5_D2-typ_SF"/>
</dbReference>
<keyword evidence="6 7" id="KW-0694">RNA-binding</keyword>
<evidence type="ECO:0000256" key="8">
    <source>
        <dbReference type="NCBIfam" id="TIGR00188"/>
    </source>
</evidence>
<keyword evidence="3 7" id="KW-0540">Nuclease</keyword>
<evidence type="ECO:0000256" key="3">
    <source>
        <dbReference type="ARBA" id="ARBA00022722"/>
    </source>
</evidence>
<evidence type="ECO:0000256" key="6">
    <source>
        <dbReference type="ARBA" id="ARBA00022884"/>
    </source>
</evidence>
<evidence type="ECO:0000256" key="1">
    <source>
        <dbReference type="ARBA" id="ARBA00002663"/>
    </source>
</evidence>
<evidence type="ECO:0000256" key="4">
    <source>
        <dbReference type="ARBA" id="ARBA00022759"/>
    </source>
</evidence>